<reference evidence="6 7" key="1">
    <citation type="submission" date="2020-09" db="EMBL/GenBank/DDBJ databases">
        <title>Pseudoxanthomonas sp. CAU 1598 isolated from sand of Yaerae Beach.</title>
        <authorList>
            <person name="Kim W."/>
        </authorList>
    </citation>
    <scope>NUCLEOTIDE SEQUENCE [LARGE SCALE GENOMIC DNA]</scope>
    <source>
        <strain evidence="6 7">CAU 1598</strain>
    </source>
</reference>
<protein>
    <recommendedName>
        <fullName evidence="2">diguanylate cyclase</fullName>
        <ecNumber evidence="2">2.7.7.65</ecNumber>
    </recommendedName>
</protein>
<evidence type="ECO:0000256" key="2">
    <source>
        <dbReference type="ARBA" id="ARBA00012528"/>
    </source>
</evidence>
<dbReference type="GO" id="GO:0052621">
    <property type="term" value="F:diguanylate cyclase activity"/>
    <property type="evidence" value="ECO:0007669"/>
    <property type="project" value="UniProtKB-EC"/>
</dbReference>
<dbReference type="GO" id="GO:1902201">
    <property type="term" value="P:negative regulation of bacterial-type flagellum-dependent cell motility"/>
    <property type="evidence" value="ECO:0007669"/>
    <property type="project" value="TreeGrafter"/>
</dbReference>
<evidence type="ECO:0000313" key="6">
    <source>
        <dbReference type="EMBL" id="MBD8527437.1"/>
    </source>
</evidence>
<dbReference type="InterPro" id="IPR029787">
    <property type="entry name" value="Nucleotide_cyclase"/>
</dbReference>
<dbReference type="InterPro" id="IPR050469">
    <property type="entry name" value="Diguanylate_Cyclase"/>
</dbReference>
<proteinExistence type="predicted"/>
<comment type="caution">
    <text evidence="6">The sequence shown here is derived from an EMBL/GenBank/DDBJ whole genome shotgun (WGS) entry which is preliminary data.</text>
</comment>
<comment type="cofactor">
    <cofactor evidence="1">
        <name>Mg(2+)</name>
        <dbReference type="ChEBI" id="CHEBI:18420"/>
    </cofactor>
</comment>
<dbReference type="AlphaFoldDB" id="A0AAW3ZSI7"/>
<dbReference type="Pfam" id="PF00990">
    <property type="entry name" value="GGDEF"/>
    <property type="match status" value="1"/>
</dbReference>
<keyword evidence="7" id="KW-1185">Reference proteome</keyword>
<dbReference type="PANTHER" id="PTHR45138">
    <property type="entry name" value="REGULATORY COMPONENTS OF SENSORY TRANSDUCTION SYSTEM"/>
    <property type="match status" value="1"/>
</dbReference>
<dbReference type="EMBL" id="JACYTR010000052">
    <property type="protein sequence ID" value="MBD8527437.1"/>
    <property type="molecule type" value="Genomic_DNA"/>
</dbReference>
<feature type="domain" description="GGDEF" evidence="5">
    <location>
        <begin position="263"/>
        <end position="393"/>
    </location>
</feature>
<comment type="catalytic activity">
    <reaction evidence="3">
        <text>2 GTP = 3',3'-c-di-GMP + 2 diphosphate</text>
        <dbReference type="Rhea" id="RHEA:24898"/>
        <dbReference type="ChEBI" id="CHEBI:33019"/>
        <dbReference type="ChEBI" id="CHEBI:37565"/>
        <dbReference type="ChEBI" id="CHEBI:58805"/>
        <dbReference type="EC" id="2.7.7.65"/>
    </reaction>
</comment>
<gene>
    <name evidence="6" type="ORF">IFO71_16965</name>
</gene>
<name>A0AAW3ZSI7_9GAMM</name>
<sequence length="406" mass="44084">MQVHRSSERYQTDSLALTRYARGQGKWPVSFVSGIRLIGRTHSRGSCNRLTSEEESSVTTPMHPLTSLFDSVLSLDRQPDNQASPGWFFPNRASGLLSVAAAILDRKGALLQCNVGFSRLLPESTRLLPGANVGKHFVAPRFADLVRAAESSRLAGYAGPLAVGSPSMSLLPLRARVWLSRQGVHLLAEYDIDRLQGMAGRSHESDQHQDLLQALQRDYDQLKLHTDSVVQTSLTDPLTGVGNRRKLDQALVDEISRVDRGGGPLSAIMIDLDLFKRVNDEFGHAAGDGVLVGIAHQLLAHLRASDTIARIGGEEFVVLLPNTKIKNALQKAEVMRSGVAESSPTNTNKKCTASFGVAQLRPSENGASLLHRLDVALYRSKAEGRNRVTSAEVHSVRSIPSPSPAT</sequence>
<dbReference type="InterPro" id="IPR043128">
    <property type="entry name" value="Rev_trsase/Diguanyl_cyclase"/>
</dbReference>
<dbReference type="SMART" id="SM00267">
    <property type="entry name" value="GGDEF"/>
    <property type="match status" value="1"/>
</dbReference>
<evidence type="ECO:0000256" key="1">
    <source>
        <dbReference type="ARBA" id="ARBA00001946"/>
    </source>
</evidence>
<dbReference type="PANTHER" id="PTHR45138:SF9">
    <property type="entry name" value="DIGUANYLATE CYCLASE DGCM-RELATED"/>
    <property type="match status" value="1"/>
</dbReference>
<dbReference type="GO" id="GO:0005886">
    <property type="term" value="C:plasma membrane"/>
    <property type="evidence" value="ECO:0007669"/>
    <property type="project" value="TreeGrafter"/>
</dbReference>
<evidence type="ECO:0000256" key="4">
    <source>
        <dbReference type="SAM" id="MobiDB-lite"/>
    </source>
</evidence>
<dbReference type="Gene3D" id="3.30.70.270">
    <property type="match status" value="1"/>
</dbReference>
<dbReference type="InterPro" id="IPR000160">
    <property type="entry name" value="GGDEF_dom"/>
</dbReference>
<evidence type="ECO:0000259" key="5">
    <source>
        <dbReference type="PROSITE" id="PS50887"/>
    </source>
</evidence>
<dbReference type="Proteomes" id="UP000613768">
    <property type="component" value="Unassembled WGS sequence"/>
</dbReference>
<dbReference type="FunFam" id="3.30.70.270:FF:000001">
    <property type="entry name" value="Diguanylate cyclase domain protein"/>
    <property type="match status" value="1"/>
</dbReference>
<feature type="region of interest" description="Disordered" evidence="4">
    <location>
        <begin position="387"/>
        <end position="406"/>
    </location>
</feature>
<dbReference type="GO" id="GO:0043709">
    <property type="term" value="P:cell adhesion involved in single-species biofilm formation"/>
    <property type="evidence" value="ECO:0007669"/>
    <property type="project" value="TreeGrafter"/>
</dbReference>
<dbReference type="PROSITE" id="PS50887">
    <property type="entry name" value="GGDEF"/>
    <property type="match status" value="1"/>
</dbReference>
<organism evidence="6 7">
    <name type="scientific">Pseudomarimonas arenosa</name>
    <dbReference type="NCBI Taxonomy" id="2774145"/>
    <lineage>
        <taxon>Bacteria</taxon>
        <taxon>Pseudomonadati</taxon>
        <taxon>Pseudomonadota</taxon>
        <taxon>Gammaproteobacteria</taxon>
        <taxon>Lysobacterales</taxon>
        <taxon>Lysobacteraceae</taxon>
        <taxon>Pseudomarimonas</taxon>
    </lineage>
</organism>
<evidence type="ECO:0000313" key="7">
    <source>
        <dbReference type="Proteomes" id="UP000613768"/>
    </source>
</evidence>
<dbReference type="NCBIfam" id="TIGR00254">
    <property type="entry name" value="GGDEF"/>
    <property type="match status" value="1"/>
</dbReference>
<dbReference type="EC" id="2.7.7.65" evidence="2"/>
<accession>A0AAW3ZSI7</accession>
<dbReference type="CDD" id="cd01949">
    <property type="entry name" value="GGDEF"/>
    <property type="match status" value="1"/>
</dbReference>
<dbReference type="SUPFAM" id="SSF55073">
    <property type="entry name" value="Nucleotide cyclase"/>
    <property type="match status" value="1"/>
</dbReference>
<evidence type="ECO:0000256" key="3">
    <source>
        <dbReference type="ARBA" id="ARBA00034247"/>
    </source>
</evidence>